<organism evidence="4 5">
    <name type="scientific">Actinomadura madurae</name>
    <dbReference type="NCBI Taxonomy" id="1993"/>
    <lineage>
        <taxon>Bacteria</taxon>
        <taxon>Bacillati</taxon>
        <taxon>Actinomycetota</taxon>
        <taxon>Actinomycetes</taxon>
        <taxon>Streptosporangiales</taxon>
        <taxon>Thermomonosporaceae</taxon>
        <taxon>Actinomadura</taxon>
    </lineage>
</organism>
<evidence type="ECO:0000256" key="2">
    <source>
        <dbReference type="SAM" id="Phobius"/>
    </source>
</evidence>
<keyword evidence="2" id="KW-0472">Membrane</keyword>
<feature type="region of interest" description="Disordered" evidence="1">
    <location>
        <begin position="1"/>
        <end position="25"/>
    </location>
</feature>
<name>A0A1I5YIV3_9ACTN</name>
<gene>
    <name evidence="4" type="ORF">SAMN04489713_13319</name>
</gene>
<keyword evidence="2" id="KW-1133">Transmembrane helix</keyword>
<dbReference type="Pfam" id="PF19516">
    <property type="entry name" value="DUF6049"/>
    <property type="match status" value="1"/>
</dbReference>
<feature type="signal peptide" evidence="3">
    <location>
        <begin position="1"/>
        <end position="45"/>
    </location>
</feature>
<reference evidence="4 5" key="1">
    <citation type="submission" date="2016-10" db="EMBL/GenBank/DDBJ databases">
        <authorList>
            <person name="de Groot N.N."/>
        </authorList>
    </citation>
    <scope>NUCLEOTIDE SEQUENCE [LARGE SCALE GENOMIC DNA]</scope>
    <source>
        <strain evidence="4 5">DSM 43067</strain>
    </source>
</reference>
<sequence length="855" mass="89495">MPAVPKPPARCRTAPGRTRSESGRGVRTVQRVAALAALLPCLAMAAPAALAPPAGARPPTRAQALARAQVALALTKVTPKTVGENSKIEISGVAKNRTDGQLPGLTLRLRYSAQPVTSRIQLDQIAKGQPSALPNVGPQQPLAEAAGPGVKQNWTFRTSARQLGLRAPAGTPGVYPVGVEVLNSAQQVVGGLTTFLTLMPKQRRFKPVAVGWIVPLIDRMHRTNDQTFIDDRLTTDLSPGGRLRRLVDAAAGTNTPLTWAIDPALLDDVQRMAAGDYYVRAPGAKKATRKEKSRVAAEWLTSLKNASKGDPYFVLPYGDPDVTALVRRKTTRDIGTAFDQRNTGVVAQILGRAPDAHVAWPAAGAGGPGTLDQLAKYALKDGGTFLMNSSQFQNPANGAQPNAASALQTHLGVKKTLIFDQTMNQIVSDGARSASGALLSEQRFLAETAVIAGEAPNAQRTVVVAPDRYWNPADGLAKSLLSYTKGAAWLREVPLRKIESTAPQQRVFNGYPDPYQRYELGDAHLDHTQAIAERAAAFRAVMTGPVKISYERAVLRMESVAWRSSPGRAKRARNELENELKWDMRKVRVVTTKNKRVLMGGSSGRLPVLVENTLQDQAVAVRLVVTSENTAKLRLGGLDPDDALIELRPGERAQRWIPAQAAGNGNFKVNLELQIPESRGRTYGSGESIAVTVTGYGRIALLITGGGLAVLFVGVGVRAIRARRRRKAEAAGDGPTGMGSAGPGEPGDGFPGSGLSGAGIPAAEFPGVSGSGPSPEAPPSPGPSPGPPAGPAAGPPAPGTSSPGSPAAPPAGPGTPGPAAPGPAVPEPPASAGIPEPAADGQAARRGEHRRRDGD</sequence>
<keyword evidence="2" id="KW-0812">Transmembrane</keyword>
<feature type="compositionally biased region" description="Basic and acidic residues" evidence="1">
    <location>
        <begin position="843"/>
        <end position="855"/>
    </location>
</feature>
<evidence type="ECO:0000256" key="3">
    <source>
        <dbReference type="SAM" id="SignalP"/>
    </source>
</evidence>
<keyword evidence="3" id="KW-0732">Signal</keyword>
<dbReference type="eggNOG" id="COG3170">
    <property type="taxonomic scope" value="Bacteria"/>
</dbReference>
<dbReference type="AlphaFoldDB" id="A0A1I5YIV3"/>
<feature type="compositionally biased region" description="Pro residues" evidence="1">
    <location>
        <begin position="806"/>
        <end position="829"/>
    </location>
</feature>
<accession>A0A1I5YIV3</accession>
<dbReference type="Proteomes" id="UP000183413">
    <property type="component" value="Unassembled WGS sequence"/>
</dbReference>
<feature type="compositionally biased region" description="Gly residues" evidence="1">
    <location>
        <begin position="734"/>
        <end position="757"/>
    </location>
</feature>
<dbReference type="STRING" id="1993.SAMN04489713_13319"/>
<dbReference type="EMBL" id="FOVH01000033">
    <property type="protein sequence ID" value="SFQ44078.1"/>
    <property type="molecule type" value="Genomic_DNA"/>
</dbReference>
<evidence type="ECO:0000313" key="4">
    <source>
        <dbReference type="EMBL" id="SFQ44078.1"/>
    </source>
</evidence>
<feature type="chain" id="PRO_5010275061" evidence="3">
    <location>
        <begin position="46"/>
        <end position="855"/>
    </location>
</feature>
<dbReference type="InterPro" id="IPR046112">
    <property type="entry name" value="DUF6049"/>
</dbReference>
<dbReference type="InParanoid" id="A0A1I5YIV3"/>
<keyword evidence="5" id="KW-1185">Reference proteome</keyword>
<evidence type="ECO:0000313" key="5">
    <source>
        <dbReference type="Proteomes" id="UP000183413"/>
    </source>
</evidence>
<feature type="compositionally biased region" description="Pro residues" evidence="1">
    <location>
        <begin position="775"/>
        <end position="798"/>
    </location>
</feature>
<proteinExistence type="predicted"/>
<evidence type="ECO:0000256" key="1">
    <source>
        <dbReference type="SAM" id="MobiDB-lite"/>
    </source>
</evidence>
<feature type="transmembrane region" description="Helical" evidence="2">
    <location>
        <begin position="695"/>
        <end position="717"/>
    </location>
</feature>
<protein>
    <submittedName>
        <fullName evidence="4">Uncharacterized protein</fullName>
    </submittedName>
</protein>
<feature type="region of interest" description="Disordered" evidence="1">
    <location>
        <begin position="725"/>
        <end position="855"/>
    </location>
</feature>